<dbReference type="EMBL" id="JAPQKT010000002">
    <property type="protein sequence ID" value="KAJ5241278.1"/>
    <property type="molecule type" value="Genomic_DNA"/>
</dbReference>
<reference evidence="1" key="1">
    <citation type="submission" date="2022-11" db="EMBL/GenBank/DDBJ databases">
        <authorList>
            <person name="Petersen C."/>
        </authorList>
    </citation>
    <scope>NUCLEOTIDE SEQUENCE</scope>
    <source>
        <strain evidence="1">IBT 23319</strain>
    </source>
</reference>
<evidence type="ECO:0000313" key="2">
    <source>
        <dbReference type="Proteomes" id="UP001147733"/>
    </source>
</evidence>
<proteinExistence type="predicted"/>
<sequence length="139" mass="15568">MSDPISNNKIIASLVKYTNASCFALKCILEHISAQTESYSKVEELGLSDHELLAKALARTEETPRYPVEIPDIEDAITKYMHGDQTIVLVMDAPSKSCPSEAIKRSLIRLLNKFSNLRIFFTGTIEIDLVEGCQHIIKE</sequence>
<dbReference type="AlphaFoldDB" id="A0A9W9PB51"/>
<dbReference type="GeneID" id="81380956"/>
<reference evidence="1" key="2">
    <citation type="journal article" date="2023" name="IMA Fungus">
        <title>Comparative genomic study of the Penicillium genus elucidates a diverse pangenome and 15 lateral gene transfer events.</title>
        <authorList>
            <person name="Petersen C."/>
            <person name="Sorensen T."/>
            <person name="Nielsen M.R."/>
            <person name="Sondergaard T.E."/>
            <person name="Sorensen J.L."/>
            <person name="Fitzpatrick D.A."/>
            <person name="Frisvad J.C."/>
            <person name="Nielsen K.L."/>
        </authorList>
    </citation>
    <scope>NUCLEOTIDE SEQUENCE</scope>
    <source>
        <strain evidence="1">IBT 23319</strain>
    </source>
</reference>
<dbReference type="Proteomes" id="UP001147733">
    <property type="component" value="Unassembled WGS sequence"/>
</dbReference>
<organism evidence="1 2">
    <name type="scientific">Penicillium citrinum</name>
    <dbReference type="NCBI Taxonomy" id="5077"/>
    <lineage>
        <taxon>Eukaryota</taxon>
        <taxon>Fungi</taxon>
        <taxon>Dikarya</taxon>
        <taxon>Ascomycota</taxon>
        <taxon>Pezizomycotina</taxon>
        <taxon>Eurotiomycetes</taxon>
        <taxon>Eurotiomycetidae</taxon>
        <taxon>Eurotiales</taxon>
        <taxon>Aspergillaceae</taxon>
        <taxon>Penicillium</taxon>
    </lineage>
</organism>
<dbReference type="RefSeq" id="XP_056504283.1">
    <property type="nucleotide sequence ID" value="XM_056641789.1"/>
</dbReference>
<accession>A0A9W9PB51</accession>
<evidence type="ECO:0000313" key="1">
    <source>
        <dbReference type="EMBL" id="KAJ5241278.1"/>
    </source>
</evidence>
<name>A0A9W9PB51_PENCI</name>
<comment type="caution">
    <text evidence="1">The sequence shown here is derived from an EMBL/GenBank/DDBJ whole genome shotgun (WGS) entry which is preliminary data.</text>
</comment>
<protein>
    <submittedName>
        <fullName evidence="1">Uncharacterized protein</fullName>
    </submittedName>
</protein>
<gene>
    <name evidence="1" type="ORF">N7469_002869</name>
</gene>
<keyword evidence="2" id="KW-1185">Reference proteome</keyword>
<dbReference type="OrthoDB" id="1577640at2759"/>